<gene>
    <name evidence="1" type="ORF">EQU24_07855</name>
</gene>
<dbReference type="AlphaFoldDB" id="A0A4P9ULT6"/>
<accession>A0A4P9ULT6</accession>
<organism evidence="1 2">
    <name type="scientific">Methylotuvimicrobium buryatense</name>
    <name type="common">Methylomicrobium buryatense</name>
    <dbReference type="NCBI Taxonomy" id="95641"/>
    <lineage>
        <taxon>Bacteria</taxon>
        <taxon>Pseudomonadati</taxon>
        <taxon>Pseudomonadota</taxon>
        <taxon>Gammaproteobacteria</taxon>
        <taxon>Methylococcales</taxon>
        <taxon>Methylococcaceae</taxon>
        <taxon>Methylotuvimicrobium</taxon>
    </lineage>
</organism>
<protein>
    <submittedName>
        <fullName evidence="1">Uncharacterized protein</fullName>
    </submittedName>
</protein>
<name>A0A4P9ULT6_METBY</name>
<dbReference type="EMBL" id="CP035467">
    <property type="protein sequence ID" value="QCW82168.1"/>
    <property type="molecule type" value="Genomic_DNA"/>
</dbReference>
<proteinExistence type="predicted"/>
<evidence type="ECO:0000313" key="2">
    <source>
        <dbReference type="Proteomes" id="UP000305881"/>
    </source>
</evidence>
<dbReference type="Proteomes" id="UP000305881">
    <property type="component" value="Chromosome"/>
</dbReference>
<dbReference type="KEGG" id="mbur:EQU24_07855"/>
<keyword evidence="2" id="KW-1185">Reference proteome</keyword>
<reference evidence="2" key="1">
    <citation type="journal article" date="2019" name="J. Bacteriol.">
        <title>A Mutagenic Screen Identifies a TonB-Dependent Receptor Required for the Lanthanide Metal Switch in the Type I Methanotroph 'Methylotuvimicrobium buryatense' 5GB1C.</title>
        <authorList>
            <person name="Groom J.D."/>
            <person name="Ford S.M."/>
            <person name="Pesesky M.W."/>
            <person name="Lidstrom M.E."/>
        </authorList>
    </citation>
    <scope>NUCLEOTIDE SEQUENCE [LARGE SCALE GENOMIC DNA]</scope>
    <source>
        <strain evidence="2">5GB1C</strain>
    </source>
</reference>
<sequence>MALAKALPAWSWHRAYMDVFTASFDGHPGAEFRSTMSILRVLCAKRFARIKRPSRMRSGILRLMILDNPVNFAFRTQN</sequence>
<evidence type="ECO:0000313" key="1">
    <source>
        <dbReference type="EMBL" id="QCW82168.1"/>
    </source>
</evidence>